<evidence type="ECO:0000256" key="2">
    <source>
        <dbReference type="ARBA" id="ARBA00022801"/>
    </source>
</evidence>
<sequence length="512" mass="58122">MKNGKLFLGALALSPQMMYAAGGQTTRPNVVYVFPDQFRNCALGIWQRPGYAEHVKFKGDPTYTPRLNQFAHEAVVLTSAMSNFPLSSPHRGSLLTGMYPNRSGVPVNCNSTRPFSYIRQETICMGDVFKAAGYDCGYIGKLHADRPERNDPDRPGHYVEDIMPVWDAYTPAERRHGFNFWYAYGTYDVHKNPHYWDTNGKKHEPHEWSPLHEAKVAADYIKNKNGVRDAKRPFFLMVAMNPPHSPYRSEADCMPEDYARYKDRPIDSLLVRDNADRTMLKTRSAAFYFASVTGVDRAFGKILDALKEAGLEKNTIVVFASDHGETMCSQGTEDPKNSPYAESMNIPFMARYPGRLTPRVDSLLLSSPDIMPTLLGLAGLGNKVPHSVQGRDYSALFINGKAAVKRPDAALYIQNMDGTKNAEGIVSDYFPSARGIKTGRYTLAFYINRKHKRVKTLFFDDWNDPYQLHNITPTDRPIDYEKLCLRLGELLHEIDDPWYKQGILNEILKYKK</sequence>
<gene>
    <name evidence="6" type="ORF">HMPREF9944_00549</name>
</gene>
<name>H1HK55_9BACT</name>
<dbReference type="PATRIC" id="fig|999422.3.peg.552"/>
<dbReference type="PANTHER" id="PTHR42693:SF53">
    <property type="entry name" value="ENDO-4-O-SULFATASE"/>
    <property type="match status" value="1"/>
</dbReference>
<evidence type="ECO:0000256" key="3">
    <source>
        <dbReference type="PIRSR" id="PIRSR600917-52"/>
    </source>
</evidence>
<protein>
    <recommendedName>
        <fullName evidence="5">Sulfatase N-terminal domain-containing protein</fullName>
    </recommendedName>
</protein>
<feature type="modified residue" description="3-oxoalanine (Ser)" evidence="3">
    <location>
        <position position="87"/>
    </location>
</feature>
<dbReference type="STRING" id="999422.HMPREF9944_00549"/>
<evidence type="ECO:0000256" key="4">
    <source>
        <dbReference type="SAM" id="SignalP"/>
    </source>
</evidence>
<keyword evidence="2" id="KW-0378">Hydrolase</keyword>
<dbReference type="SUPFAM" id="SSF53649">
    <property type="entry name" value="Alkaline phosphatase-like"/>
    <property type="match status" value="1"/>
</dbReference>
<dbReference type="PANTHER" id="PTHR42693">
    <property type="entry name" value="ARYLSULFATASE FAMILY MEMBER"/>
    <property type="match status" value="1"/>
</dbReference>
<keyword evidence="7" id="KW-1185">Reference proteome</keyword>
<dbReference type="CDD" id="cd16034">
    <property type="entry name" value="sulfatase_like"/>
    <property type="match status" value="1"/>
</dbReference>
<dbReference type="InterPro" id="IPR000917">
    <property type="entry name" value="Sulfatase_N"/>
</dbReference>
<dbReference type="AlphaFoldDB" id="H1HK55"/>
<feature type="signal peptide" evidence="4">
    <location>
        <begin position="1"/>
        <end position="20"/>
    </location>
</feature>
<comment type="PTM">
    <text evidence="3">The conversion to 3-oxoalanine (also known as C-formylglycine, FGly), of a serine or cysteine residue in prokaryotes and of a cysteine residue in eukaryotes, is critical for catalytic activity.</text>
</comment>
<organism evidence="6 7">
    <name type="scientific">Segatella maculosa OT 289</name>
    <dbReference type="NCBI Taxonomy" id="999422"/>
    <lineage>
        <taxon>Bacteria</taxon>
        <taxon>Pseudomonadati</taxon>
        <taxon>Bacteroidota</taxon>
        <taxon>Bacteroidia</taxon>
        <taxon>Bacteroidales</taxon>
        <taxon>Prevotellaceae</taxon>
        <taxon>Segatella</taxon>
    </lineage>
</organism>
<dbReference type="Proteomes" id="UP000003167">
    <property type="component" value="Unassembled WGS sequence"/>
</dbReference>
<evidence type="ECO:0000313" key="6">
    <source>
        <dbReference type="EMBL" id="EHO72956.1"/>
    </source>
</evidence>
<dbReference type="OrthoDB" id="9789742at2"/>
<dbReference type="EMBL" id="AGEK01000016">
    <property type="protein sequence ID" value="EHO72956.1"/>
    <property type="molecule type" value="Genomic_DNA"/>
</dbReference>
<feature type="domain" description="Sulfatase N-terminal" evidence="5">
    <location>
        <begin position="28"/>
        <end position="379"/>
    </location>
</feature>
<dbReference type="Gene3D" id="3.30.1120.10">
    <property type="match status" value="1"/>
</dbReference>
<dbReference type="RefSeq" id="WP_008564279.1">
    <property type="nucleotide sequence ID" value="NZ_JH594501.1"/>
</dbReference>
<reference evidence="6 7" key="1">
    <citation type="submission" date="2011-12" db="EMBL/GenBank/DDBJ databases">
        <title>The Genome Sequence of Prevotella maculosa OT 289.</title>
        <authorList>
            <consortium name="The Broad Institute Genome Sequencing Platform"/>
            <person name="Earl A."/>
            <person name="Ward D."/>
            <person name="Feldgarden M."/>
            <person name="Gevers D."/>
            <person name="Izard J."/>
            <person name="Blanton J.M."/>
            <person name="Mathney J."/>
            <person name="Tanner A.C."/>
            <person name="Dewhirst F.E."/>
            <person name="Young S.K."/>
            <person name="Zeng Q."/>
            <person name="Gargeya S."/>
            <person name="Fitzgerald M."/>
            <person name="Haas B."/>
            <person name="Abouelleil A."/>
            <person name="Alvarado L."/>
            <person name="Arachchi H.M."/>
            <person name="Berlin A."/>
            <person name="Chapman S.B."/>
            <person name="Gearin G."/>
            <person name="Goldberg J."/>
            <person name="Griggs A."/>
            <person name="Gujja S."/>
            <person name="Hansen M."/>
            <person name="Heiman D."/>
            <person name="Howarth C."/>
            <person name="Larimer J."/>
            <person name="Lui A."/>
            <person name="MacDonald P.J.P."/>
            <person name="McCowen C."/>
            <person name="Montmayeur A."/>
            <person name="Murphy C."/>
            <person name="Neiman D."/>
            <person name="Pearson M."/>
            <person name="Priest M."/>
            <person name="Roberts A."/>
            <person name="Saif S."/>
            <person name="Shea T."/>
            <person name="Sisk P."/>
            <person name="Stolte C."/>
            <person name="Sykes S."/>
            <person name="Wortman J."/>
            <person name="Nusbaum C."/>
            <person name="Birren B."/>
        </authorList>
    </citation>
    <scope>NUCLEOTIDE SEQUENCE [LARGE SCALE GENOMIC DNA]</scope>
    <source>
        <strain evidence="6 7">OT 289</strain>
    </source>
</reference>
<dbReference type="Pfam" id="PF00884">
    <property type="entry name" value="Sulfatase"/>
    <property type="match status" value="1"/>
</dbReference>
<dbReference type="Gene3D" id="3.40.720.10">
    <property type="entry name" value="Alkaline Phosphatase, subunit A"/>
    <property type="match status" value="1"/>
</dbReference>
<evidence type="ECO:0000313" key="7">
    <source>
        <dbReference type="Proteomes" id="UP000003167"/>
    </source>
</evidence>
<feature type="chain" id="PRO_5003550067" description="Sulfatase N-terminal domain-containing protein" evidence="4">
    <location>
        <begin position="21"/>
        <end position="512"/>
    </location>
</feature>
<proteinExistence type="inferred from homology"/>
<evidence type="ECO:0000259" key="5">
    <source>
        <dbReference type="Pfam" id="PF00884"/>
    </source>
</evidence>
<dbReference type="HOGENOM" id="CLU_006332_9_3_10"/>
<comment type="caution">
    <text evidence="6">The sequence shown here is derived from an EMBL/GenBank/DDBJ whole genome shotgun (WGS) entry which is preliminary data.</text>
</comment>
<keyword evidence="4" id="KW-0732">Signal</keyword>
<dbReference type="InterPro" id="IPR050738">
    <property type="entry name" value="Sulfatase"/>
</dbReference>
<dbReference type="InterPro" id="IPR017850">
    <property type="entry name" value="Alkaline_phosphatase_core_sf"/>
</dbReference>
<dbReference type="GO" id="GO:0004065">
    <property type="term" value="F:arylsulfatase activity"/>
    <property type="evidence" value="ECO:0007669"/>
    <property type="project" value="TreeGrafter"/>
</dbReference>
<accession>H1HK55</accession>
<evidence type="ECO:0000256" key="1">
    <source>
        <dbReference type="ARBA" id="ARBA00008779"/>
    </source>
</evidence>
<comment type="similarity">
    <text evidence="1">Belongs to the sulfatase family.</text>
</comment>